<dbReference type="EMBL" id="JACHVP010000001">
    <property type="protein sequence ID" value="MBB2965875.1"/>
    <property type="molecule type" value="Genomic_DNA"/>
</dbReference>
<gene>
    <name evidence="3" type="ORF">FHX33_000607</name>
</gene>
<evidence type="ECO:0000256" key="2">
    <source>
        <dbReference type="SAM" id="Phobius"/>
    </source>
</evidence>
<evidence type="ECO:0000313" key="3">
    <source>
        <dbReference type="EMBL" id="MBB2965875.1"/>
    </source>
</evidence>
<feature type="transmembrane region" description="Helical" evidence="2">
    <location>
        <begin position="51"/>
        <end position="72"/>
    </location>
</feature>
<dbReference type="Proteomes" id="UP000538196">
    <property type="component" value="Unassembled WGS sequence"/>
</dbReference>
<dbReference type="RefSeq" id="WP_021764352.1">
    <property type="nucleotide sequence ID" value="NZ_JACHVP010000001.1"/>
</dbReference>
<sequence>MSVLMQEFEQARRRRSRVGLLVAGAIVAGVGAWLAGPYGVVLVVAGEPIGWALAALGLVLLAACVVAIVAAARSRAVPASLPGKANPGFDEPRPSENPKGGYSMSGSYLGS</sequence>
<keyword evidence="2" id="KW-0472">Membrane</keyword>
<feature type="compositionally biased region" description="Low complexity" evidence="1">
    <location>
        <begin position="100"/>
        <end position="111"/>
    </location>
</feature>
<feature type="transmembrane region" description="Helical" evidence="2">
    <location>
        <begin position="20"/>
        <end position="45"/>
    </location>
</feature>
<proteinExistence type="predicted"/>
<keyword evidence="4" id="KW-1185">Reference proteome</keyword>
<evidence type="ECO:0000256" key="1">
    <source>
        <dbReference type="SAM" id="MobiDB-lite"/>
    </source>
</evidence>
<accession>A0A7W4UT86</accession>
<dbReference type="AlphaFoldDB" id="A0A7W4UT86"/>
<keyword evidence="2" id="KW-1133">Transmembrane helix</keyword>
<keyword evidence="2" id="KW-0812">Transmembrane</keyword>
<feature type="region of interest" description="Disordered" evidence="1">
    <location>
        <begin position="79"/>
        <end position="111"/>
    </location>
</feature>
<organism evidence="3 4">
    <name type="scientific">Leifsonia aquatica</name>
    <name type="common">Corynebacterium aquaticum</name>
    <dbReference type="NCBI Taxonomy" id="144185"/>
    <lineage>
        <taxon>Bacteria</taxon>
        <taxon>Bacillati</taxon>
        <taxon>Actinomycetota</taxon>
        <taxon>Actinomycetes</taxon>
        <taxon>Micrococcales</taxon>
        <taxon>Microbacteriaceae</taxon>
        <taxon>Leifsonia</taxon>
    </lineage>
</organism>
<name>A0A7W4UT86_LEIAQ</name>
<protein>
    <submittedName>
        <fullName evidence="3">Uncharacterized protein</fullName>
    </submittedName>
</protein>
<evidence type="ECO:0000313" key="4">
    <source>
        <dbReference type="Proteomes" id="UP000538196"/>
    </source>
</evidence>
<reference evidence="3 4" key="1">
    <citation type="submission" date="2020-08" db="EMBL/GenBank/DDBJ databases">
        <title>Sequencing the genomes of 1000 actinobacteria strains.</title>
        <authorList>
            <person name="Klenk H.-P."/>
        </authorList>
    </citation>
    <scope>NUCLEOTIDE SEQUENCE [LARGE SCALE GENOMIC DNA]</scope>
    <source>
        <strain evidence="3 4">DSM 20146</strain>
    </source>
</reference>
<comment type="caution">
    <text evidence="3">The sequence shown here is derived from an EMBL/GenBank/DDBJ whole genome shotgun (WGS) entry which is preliminary data.</text>
</comment>